<dbReference type="Gene3D" id="3.40.50.300">
    <property type="entry name" value="P-loop containing nucleotide triphosphate hydrolases"/>
    <property type="match status" value="1"/>
</dbReference>
<protein>
    <submittedName>
        <fullName evidence="3">ATPase</fullName>
    </submittedName>
</protein>
<dbReference type="InterPro" id="IPR005654">
    <property type="entry name" value="ATPase_AFG1-like"/>
</dbReference>
<dbReference type="GO" id="GO:0005524">
    <property type="term" value="F:ATP binding"/>
    <property type="evidence" value="ECO:0007669"/>
    <property type="project" value="UniProtKB-KW"/>
</dbReference>
<evidence type="ECO:0000256" key="2">
    <source>
        <dbReference type="ARBA" id="ARBA00022840"/>
    </source>
</evidence>
<keyword evidence="1" id="KW-0547">Nucleotide-binding</keyword>
<keyword evidence="4" id="KW-1185">Reference proteome</keyword>
<sequence>MDFDARLTVIAAARGFTPDPAQRAAATALAELERRLRRRPRRWSPGVYLHGPVGRGKTFLADAFHAAMDVARLRMSFHEFFDTLHDTTFRLGSADAAIEHHVKGLRLLVFDEFQVDDPGDAALLTRLLRVLRERRISLVATSNHHPRDLLPNPLYHHLFLPGIALIKECTTVVEVHGPHDYRAKDAPLGRFAGGYTYDDKPLWTPQPEEHERTRLPCGGGRTLDALAVRGREAWFDFAELCERPLSARDYLDLAERFDTWVISGVRPARSADGWQRFAHLIDILYDRDLALYLVADRPLPELLRDSPTGTERTASRLSLLARTSDVSSSSLR</sequence>
<keyword evidence="2" id="KW-0067">ATP-binding</keyword>
<dbReference type="NCBIfam" id="NF040713">
    <property type="entry name" value="ZapE"/>
    <property type="match status" value="1"/>
</dbReference>
<dbReference type="GO" id="GO:0016887">
    <property type="term" value="F:ATP hydrolysis activity"/>
    <property type="evidence" value="ECO:0007669"/>
    <property type="project" value="InterPro"/>
</dbReference>
<accession>H8GDU3</accession>
<dbReference type="InterPro" id="IPR027417">
    <property type="entry name" value="P-loop_NTPase"/>
</dbReference>
<dbReference type="Proteomes" id="UP000004705">
    <property type="component" value="Chromosome"/>
</dbReference>
<dbReference type="GO" id="GO:0051301">
    <property type="term" value="P:cell division"/>
    <property type="evidence" value="ECO:0007669"/>
    <property type="project" value="TreeGrafter"/>
</dbReference>
<dbReference type="EMBL" id="CM001466">
    <property type="protein sequence ID" value="EHY88887.1"/>
    <property type="molecule type" value="Genomic_DNA"/>
</dbReference>
<dbReference type="PANTHER" id="PTHR12169">
    <property type="entry name" value="ATPASE N2B"/>
    <property type="match status" value="1"/>
</dbReference>
<evidence type="ECO:0000256" key="1">
    <source>
        <dbReference type="ARBA" id="ARBA00022741"/>
    </source>
</evidence>
<dbReference type="GO" id="GO:0005737">
    <property type="term" value="C:cytoplasm"/>
    <property type="evidence" value="ECO:0007669"/>
    <property type="project" value="TreeGrafter"/>
</dbReference>
<reference evidence="3 4" key="1">
    <citation type="journal article" date="2012" name="Stand. Genomic Sci.">
        <title>Genome sequence of the soil bacterium Saccharomonospora azurea type strain (NA-128(T)).</title>
        <authorList>
            <person name="Klenk H.P."/>
            <person name="Held B."/>
            <person name="Lucas S."/>
            <person name="Lapidus A."/>
            <person name="Copeland A."/>
            <person name="Hammon N."/>
            <person name="Pitluck S."/>
            <person name="Goodwin L.A."/>
            <person name="Han C."/>
            <person name="Tapia R."/>
            <person name="Brambilla E.M."/>
            <person name="Potter G."/>
            <person name="Land M."/>
            <person name="Ivanova N."/>
            <person name="Rohde M."/>
            <person name="Goker M."/>
            <person name="Detter J.C."/>
            <person name="Kyrpides N.C."/>
            <person name="Woyke T."/>
        </authorList>
    </citation>
    <scope>NUCLEOTIDE SEQUENCE [LARGE SCALE GENOMIC DNA]</scope>
    <source>
        <strain evidence="3 4">NA-128</strain>
    </source>
</reference>
<gene>
    <name evidence="3" type="ORF">SacazDRAFT_01969</name>
</gene>
<dbReference type="SUPFAM" id="SSF52540">
    <property type="entry name" value="P-loop containing nucleoside triphosphate hydrolases"/>
    <property type="match status" value="1"/>
</dbReference>
<name>H8GDU3_9PSEU</name>
<evidence type="ECO:0000313" key="3">
    <source>
        <dbReference type="EMBL" id="EHY88887.1"/>
    </source>
</evidence>
<dbReference type="GO" id="GO:0032153">
    <property type="term" value="C:cell division site"/>
    <property type="evidence" value="ECO:0007669"/>
    <property type="project" value="TreeGrafter"/>
</dbReference>
<proteinExistence type="predicted"/>
<organism evidence="3 4">
    <name type="scientific">Saccharomonospora azurea NA-128</name>
    <dbReference type="NCBI Taxonomy" id="882081"/>
    <lineage>
        <taxon>Bacteria</taxon>
        <taxon>Bacillati</taxon>
        <taxon>Actinomycetota</taxon>
        <taxon>Actinomycetes</taxon>
        <taxon>Pseudonocardiales</taxon>
        <taxon>Pseudonocardiaceae</taxon>
        <taxon>Saccharomonospora</taxon>
    </lineage>
</organism>
<dbReference type="Pfam" id="PF03969">
    <property type="entry name" value="AFG1_ATPase"/>
    <property type="match status" value="1"/>
</dbReference>
<evidence type="ECO:0000313" key="4">
    <source>
        <dbReference type="Proteomes" id="UP000004705"/>
    </source>
</evidence>
<dbReference type="PANTHER" id="PTHR12169:SF6">
    <property type="entry name" value="AFG1-LIKE ATPASE"/>
    <property type="match status" value="1"/>
</dbReference>
<dbReference type="AlphaFoldDB" id="H8GDU3"/>
<dbReference type="HOGENOM" id="CLU_008681_0_0_11"/>